<sequence length="225" mass="26129">MKKIFQLINKNLSTIGLFNFIKKEPTLKLLPIITISREKGSGGRIIAYRVAKKLGKKWRVYHKDIVDRIAEQTNLEKALINEIDENRISLVQELLGDFFGNRYPSLSRYYKNLVKVLTTIGQRGYAVIVGRGAEYLLIHALKVRIICEMQQRIKWEMEFENLSRTEAVRRIQASDENRLNFIQTLYKHDVTKAHHYDLVVRTGPDLSIEDAAELIVKAAKRRFSV</sequence>
<dbReference type="Proteomes" id="UP000229370">
    <property type="component" value="Unassembled WGS sequence"/>
</dbReference>
<comment type="caution">
    <text evidence="1">The sequence shown here is derived from an EMBL/GenBank/DDBJ whole genome shotgun (WGS) entry which is preliminary data.</text>
</comment>
<dbReference type="EMBL" id="PFQK01000006">
    <property type="protein sequence ID" value="PJC82307.1"/>
    <property type="molecule type" value="Genomic_DNA"/>
</dbReference>
<dbReference type="Pfam" id="PF13189">
    <property type="entry name" value="Cytidylate_kin2"/>
    <property type="match status" value="1"/>
</dbReference>
<dbReference type="InterPro" id="IPR027417">
    <property type="entry name" value="P-loop_NTPase"/>
</dbReference>
<reference evidence="2" key="1">
    <citation type="submission" date="2017-09" db="EMBL/GenBank/DDBJ databases">
        <title>Depth-based differentiation of microbial function through sediment-hosted aquifers and enrichment of novel symbionts in the deep terrestrial subsurface.</title>
        <authorList>
            <person name="Probst A.J."/>
            <person name="Ladd B."/>
            <person name="Jarett J.K."/>
            <person name="Geller-Mcgrath D.E."/>
            <person name="Sieber C.M.K."/>
            <person name="Emerson J.B."/>
            <person name="Anantharaman K."/>
            <person name="Thomas B.C."/>
            <person name="Malmstrom R."/>
            <person name="Stieglmeier M."/>
            <person name="Klingl A."/>
            <person name="Woyke T."/>
            <person name="Ryan C.M."/>
            <person name="Banfield J.F."/>
        </authorList>
    </citation>
    <scope>NUCLEOTIDE SEQUENCE [LARGE SCALE GENOMIC DNA]</scope>
</reference>
<dbReference type="AlphaFoldDB" id="A0A2M8GP23"/>
<accession>A0A2M8GP23</accession>
<evidence type="ECO:0000313" key="1">
    <source>
        <dbReference type="EMBL" id="PJC82307.1"/>
    </source>
</evidence>
<name>A0A2M8GP23_9BACT</name>
<organism evidence="1 2">
    <name type="scientific">Candidatus Roizmanbacteria bacterium CG_4_8_14_3_um_filter_36_10</name>
    <dbReference type="NCBI Taxonomy" id="1974834"/>
    <lineage>
        <taxon>Bacteria</taxon>
        <taxon>Candidatus Roizmaniibacteriota</taxon>
    </lineage>
</organism>
<evidence type="ECO:0008006" key="3">
    <source>
        <dbReference type="Google" id="ProtNLM"/>
    </source>
</evidence>
<protein>
    <recommendedName>
        <fullName evidence="3">Cytidylate kinase-like family protein</fullName>
    </recommendedName>
</protein>
<evidence type="ECO:0000313" key="2">
    <source>
        <dbReference type="Proteomes" id="UP000229370"/>
    </source>
</evidence>
<dbReference type="Gene3D" id="3.40.50.300">
    <property type="entry name" value="P-loop containing nucleotide triphosphate hydrolases"/>
    <property type="match status" value="1"/>
</dbReference>
<proteinExistence type="predicted"/>
<gene>
    <name evidence="1" type="ORF">CO007_00225</name>
</gene>